<dbReference type="Pfam" id="PF00072">
    <property type="entry name" value="Response_reg"/>
    <property type="match status" value="1"/>
</dbReference>
<sequence length="234" mass="26993">MEIDKHLLYVEDENDLGNVVTQYLEMVGFQVSWRRTATDALDCFSKTGAFDLILIDVQLPDFNGFELARRIKEQHADQPFLFLTARGEKNDRIEGLHIGADDYITKPFDIDELVLRIRNILRRRVSHRAAVADKAISIARIGDIELDAELHKLYISGRSFDLTSRETQLILYLAKNEGKLLRREEILLTIWGENDYFMGRSLDVFISRIRKLLKHSSKLSIETVYGAGFIFRSA</sequence>
<keyword evidence="1 4" id="KW-0597">Phosphoprotein</keyword>
<evidence type="ECO:0000259" key="7">
    <source>
        <dbReference type="PROSITE" id="PS51755"/>
    </source>
</evidence>
<dbReference type="InterPro" id="IPR011006">
    <property type="entry name" value="CheY-like_superfamily"/>
</dbReference>
<feature type="domain" description="Response regulatory" evidence="6">
    <location>
        <begin position="6"/>
        <end position="121"/>
    </location>
</feature>
<dbReference type="InterPro" id="IPR039420">
    <property type="entry name" value="WalR-like"/>
</dbReference>
<keyword evidence="9" id="KW-1185">Reference proteome</keyword>
<dbReference type="GO" id="GO:0006355">
    <property type="term" value="P:regulation of DNA-templated transcription"/>
    <property type="evidence" value="ECO:0007669"/>
    <property type="project" value="InterPro"/>
</dbReference>
<reference evidence="8 9" key="1">
    <citation type="submission" date="2019-07" db="EMBL/GenBank/DDBJ databases">
        <title>Genomic Encyclopedia of Archaeal and Bacterial Type Strains, Phase II (KMG-II): from individual species to whole genera.</title>
        <authorList>
            <person name="Goeker M."/>
        </authorList>
    </citation>
    <scope>NUCLEOTIDE SEQUENCE [LARGE SCALE GENOMIC DNA]</scope>
    <source>
        <strain evidence="8 9">DSM 18850</strain>
    </source>
</reference>
<evidence type="ECO:0000256" key="3">
    <source>
        <dbReference type="ARBA" id="ARBA00023125"/>
    </source>
</evidence>
<dbReference type="PANTHER" id="PTHR48111">
    <property type="entry name" value="REGULATOR OF RPOS"/>
    <property type="match status" value="1"/>
</dbReference>
<evidence type="ECO:0000256" key="5">
    <source>
        <dbReference type="PROSITE-ProRule" id="PRU01091"/>
    </source>
</evidence>
<dbReference type="SMART" id="SM00862">
    <property type="entry name" value="Trans_reg_C"/>
    <property type="match status" value="1"/>
</dbReference>
<dbReference type="SMART" id="SM00448">
    <property type="entry name" value="REC"/>
    <property type="match status" value="1"/>
</dbReference>
<dbReference type="RefSeq" id="WP_211357504.1">
    <property type="nucleotide sequence ID" value="NZ_VNHX01000010.1"/>
</dbReference>
<dbReference type="InterPro" id="IPR001789">
    <property type="entry name" value="Sig_transdc_resp-reg_receiver"/>
</dbReference>
<gene>
    <name evidence="8" type="ORF">BC792_11013</name>
</gene>
<accession>A0A5S5DKK3</accession>
<dbReference type="SUPFAM" id="SSF46894">
    <property type="entry name" value="C-terminal effector domain of the bipartite response regulators"/>
    <property type="match status" value="1"/>
</dbReference>
<dbReference type="Pfam" id="PF00486">
    <property type="entry name" value="Trans_reg_C"/>
    <property type="match status" value="1"/>
</dbReference>
<protein>
    <submittedName>
        <fullName evidence="8">DNA-binding response OmpR family regulator</fullName>
    </submittedName>
</protein>
<dbReference type="GO" id="GO:0032993">
    <property type="term" value="C:protein-DNA complex"/>
    <property type="evidence" value="ECO:0007669"/>
    <property type="project" value="TreeGrafter"/>
</dbReference>
<name>A0A5S5DKK3_9SPHI</name>
<evidence type="ECO:0000256" key="4">
    <source>
        <dbReference type="PROSITE-ProRule" id="PRU00169"/>
    </source>
</evidence>
<proteinExistence type="predicted"/>
<dbReference type="Gene3D" id="3.40.50.2300">
    <property type="match status" value="1"/>
</dbReference>
<organism evidence="8 9">
    <name type="scientific">Sphingobacterium allocomposti</name>
    <dbReference type="NCBI Taxonomy" id="415956"/>
    <lineage>
        <taxon>Bacteria</taxon>
        <taxon>Pseudomonadati</taxon>
        <taxon>Bacteroidota</taxon>
        <taxon>Sphingobacteriia</taxon>
        <taxon>Sphingobacteriales</taxon>
        <taxon>Sphingobacteriaceae</taxon>
        <taxon>Sphingobacterium</taxon>
    </lineage>
</organism>
<dbReference type="SUPFAM" id="SSF52172">
    <property type="entry name" value="CheY-like"/>
    <property type="match status" value="1"/>
</dbReference>
<dbReference type="EMBL" id="VNHX01000010">
    <property type="protein sequence ID" value="TYP95686.1"/>
    <property type="molecule type" value="Genomic_DNA"/>
</dbReference>
<evidence type="ECO:0000256" key="2">
    <source>
        <dbReference type="ARBA" id="ARBA00023012"/>
    </source>
</evidence>
<dbReference type="Gene3D" id="1.10.10.10">
    <property type="entry name" value="Winged helix-like DNA-binding domain superfamily/Winged helix DNA-binding domain"/>
    <property type="match status" value="1"/>
</dbReference>
<dbReference type="InterPro" id="IPR036388">
    <property type="entry name" value="WH-like_DNA-bd_sf"/>
</dbReference>
<dbReference type="CDD" id="cd17574">
    <property type="entry name" value="REC_OmpR"/>
    <property type="match status" value="1"/>
</dbReference>
<comment type="caution">
    <text evidence="8">The sequence shown here is derived from an EMBL/GenBank/DDBJ whole genome shotgun (WGS) entry which is preliminary data.</text>
</comment>
<dbReference type="Proteomes" id="UP000325105">
    <property type="component" value="Unassembled WGS sequence"/>
</dbReference>
<dbReference type="InterPro" id="IPR016032">
    <property type="entry name" value="Sig_transdc_resp-reg_C-effctor"/>
</dbReference>
<feature type="domain" description="OmpR/PhoB-type" evidence="7">
    <location>
        <begin position="136"/>
        <end position="233"/>
    </location>
</feature>
<dbReference type="AlphaFoldDB" id="A0A5S5DKK3"/>
<dbReference type="PROSITE" id="PS51755">
    <property type="entry name" value="OMPR_PHOB"/>
    <property type="match status" value="1"/>
</dbReference>
<dbReference type="InterPro" id="IPR001867">
    <property type="entry name" value="OmpR/PhoB-type_DNA-bd"/>
</dbReference>
<keyword evidence="2" id="KW-0902">Two-component regulatory system</keyword>
<evidence type="ECO:0000313" key="9">
    <source>
        <dbReference type="Proteomes" id="UP000325105"/>
    </source>
</evidence>
<dbReference type="CDD" id="cd00383">
    <property type="entry name" value="trans_reg_C"/>
    <property type="match status" value="1"/>
</dbReference>
<dbReference type="GO" id="GO:0005829">
    <property type="term" value="C:cytosol"/>
    <property type="evidence" value="ECO:0007669"/>
    <property type="project" value="TreeGrafter"/>
</dbReference>
<keyword evidence="3 5" id="KW-0238">DNA-binding</keyword>
<dbReference type="PANTHER" id="PTHR48111:SF40">
    <property type="entry name" value="PHOSPHATE REGULON TRANSCRIPTIONAL REGULATORY PROTEIN PHOB"/>
    <property type="match status" value="1"/>
</dbReference>
<dbReference type="GO" id="GO:0000156">
    <property type="term" value="F:phosphorelay response regulator activity"/>
    <property type="evidence" value="ECO:0007669"/>
    <property type="project" value="TreeGrafter"/>
</dbReference>
<dbReference type="GO" id="GO:0000976">
    <property type="term" value="F:transcription cis-regulatory region binding"/>
    <property type="evidence" value="ECO:0007669"/>
    <property type="project" value="TreeGrafter"/>
</dbReference>
<evidence type="ECO:0000256" key="1">
    <source>
        <dbReference type="ARBA" id="ARBA00022553"/>
    </source>
</evidence>
<dbReference type="PROSITE" id="PS50110">
    <property type="entry name" value="RESPONSE_REGULATORY"/>
    <property type="match status" value="1"/>
</dbReference>
<dbReference type="Gene3D" id="6.10.250.690">
    <property type="match status" value="1"/>
</dbReference>
<evidence type="ECO:0000259" key="6">
    <source>
        <dbReference type="PROSITE" id="PS50110"/>
    </source>
</evidence>
<feature type="modified residue" description="4-aspartylphosphate" evidence="4">
    <location>
        <position position="56"/>
    </location>
</feature>
<feature type="DNA-binding region" description="OmpR/PhoB-type" evidence="5">
    <location>
        <begin position="136"/>
        <end position="233"/>
    </location>
</feature>
<evidence type="ECO:0000313" key="8">
    <source>
        <dbReference type="EMBL" id="TYP95686.1"/>
    </source>
</evidence>